<evidence type="ECO:0000256" key="1">
    <source>
        <dbReference type="SAM" id="MobiDB-lite"/>
    </source>
</evidence>
<feature type="region of interest" description="Disordered" evidence="1">
    <location>
        <begin position="240"/>
        <end position="322"/>
    </location>
</feature>
<accession>A0A9P4NYV5</accession>
<name>A0A9P4NYV5_9PEZI</name>
<dbReference type="AlphaFoldDB" id="A0A9P4NYV5"/>
<feature type="compositionally biased region" description="Polar residues" evidence="1">
    <location>
        <begin position="244"/>
        <end position="259"/>
    </location>
</feature>
<proteinExistence type="predicted"/>
<feature type="compositionally biased region" description="Low complexity" evidence="1">
    <location>
        <begin position="313"/>
        <end position="322"/>
    </location>
</feature>
<organism evidence="2 3">
    <name type="scientific">Tothia fuscella</name>
    <dbReference type="NCBI Taxonomy" id="1048955"/>
    <lineage>
        <taxon>Eukaryota</taxon>
        <taxon>Fungi</taxon>
        <taxon>Dikarya</taxon>
        <taxon>Ascomycota</taxon>
        <taxon>Pezizomycotina</taxon>
        <taxon>Dothideomycetes</taxon>
        <taxon>Pleosporomycetidae</taxon>
        <taxon>Venturiales</taxon>
        <taxon>Cylindrosympodiaceae</taxon>
        <taxon>Tothia</taxon>
    </lineage>
</organism>
<feature type="compositionally biased region" description="Acidic residues" evidence="1">
    <location>
        <begin position="90"/>
        <end position="103"/>
    </location>
</feature>
<feature type="compositionally biased region" description="Polar residues" evidence="1">
    <location>
        <begin position="278"/>
        <end position="294"/>
    </location>
</feature>
<keyword evidence="3" id="KW-1185">Reference proteome</keyword>
<evidence type="ECO:0000313" key="2">
    <source>
        <dbReference type="EMBL" id="KAF2434281.1"/>
    </source>
</evidence>
<gene>
    <name evidence="2" type="ORF">EJ08DRAFT_657500</name>
</gene>
<sequence length="418" mass="46164">MFLPLTPHHLFTANIDRVHNSIKLNANPARIVPTSSSSSSILASSSSDRIVRLPRADFALIAAELKSALWESLSSDEPLPDWFTNCNDSTTDESLPESEESEETNNKNDVELLLNIQPPIHQLETTLKIKKKLLEDVLHAISRSGLGDVAVGTADKPGLSHREVCRGLIAQLQRISAKSECSSQDGKVIHYITDELLALRKDTTSWITQNLNGRDRILTCVQELEEFKFRKIRSLPHTRDETYNNDLNRASADDGNSTKGFHKVEKDDRESEADRSQESAYNSSQAQVVTAIESSETKEQSPALWRPPQKRTSPLSSPDDFSPPHSLLVNRLPAKGGANVGTSGLKVPTSSSWPPLRRFAAPFVPSGPKIPHTSLTSPIGNINTRWSAPASKISPFLTLTETLQRMQFFMNGTILNST</sequence>
<protein>
    <submittedName>
        <fullName evidence="2">Uncharacterized protein</fullName>
    </submittedName>
</protein>
<reference evidence="2" key="1">
    <citation type="journal article" date="2020" name="Stud. Mycol.">
        <title>101 Dothideomycetes genomes: a test case for predicting lifestyles and emergence of pathogens.</title>
        <authorList>
            <person name="Haridas S."/>
            <person name="Albert R."/>
            <person name="Binder M."/>
            <person name="Bloem J."/>
            <person name="Labutti K."/>
            <person name="Salamov A."/>
            <person name="Andreopoulos B."/>
            <person name="Baker S."/>
            <person name="Barry K."/>
            <person name="Bills G."/>
            <person name="Bluhm B."/>
            <person name="Cannon C."/>
            <person name="Castanera R."/>
            <person name="Culley D."/>
            <person name="Daum C."/>
            <person name="Ezra D."/>
            <person name="Gonzalez J."/>
            <person name="Henrissat B."/>
            <person name="Kuo A."/>
            <person name="Liang C."/>
            <person name="Lipzen A."/>
            <person name="Lutzoni F."/>
            <person name="Magnuson J."/>
            <person name="Mondo S."/>
            <person name="Nolan M."/>
            <person name="Ohm R."/>
            <person name="Pangilinan J."/>
            <person name="Park H.-J."/>
            <person name="Ramirez L."/>
            <person name="Alfaro M."/>
            <person name="Sun H."/>
            <person name="Tritt A."/>
            <person name="Yoshinaga Y."/>
            <person name="Zwiers L.-H."/>
            <person name="Turgeon B."/>
            <person name="Goodwin S."/>
            <person name="Spatafora J."/>
            <person name="Crous P."/>
            <person name="Grigoriev I."/>
        </authorList>
    </citation>
    <scope>NUCLEOTIDE SEQUENCE</scope>
    <source>
        <strain evidence="2">CBS 130266</strain>
    </source>
</reference>
<dbReference type="EMBL" id="MU007017">
    <property type="protein sequence ID" value="KAF2434281.1"/>
    <property type="molecule type" value="Genomic_DNA"/>
</dbReference>
<dbReference type="Proteomes" id="UP000800235">
    <property type="component" value="Unassembled WGS sequence"/>
</dbReference>
<evidence type="ECO:0000313" key="3">
    <source>
        <dbReference type="Proteomes" id="UP000800235"/>
    </source>
</evidence>
<comment type="caution">
    <text evidence="2">The sequence shown here is derived from an EMBL/GenBank/DDBJ whole genome shotgun (WGS) entry which is preliminary data.</text>
</comment>
<feature type="compositionally biased region" description="Basic and acidic residues" evidence="1">
    <location>
        <begin position="262"/>
        <end position="277"/>
    </location>
</feature>
<feature type="region of interest" description="Disordered" evidence="1">
    <location>
        <begin position="81"/>
        <end position="106"/>
    </location>
</feature>